<gene>
    <name evidence="2" type="ORF">SAMN05216559_2096</name>
</gene>
<dbReference type="RefSeq" id="WP_089816489.1">
    <property type="nucleotide sequence ID" value="NZ_FOZK01000002.1"/>
</dbReference>
<dbReference type="InterPro" id="IPR047792">
    <property type="entry name" value="Hvo_1808-like"/>
</dbReference>
<protein>
    <recommendedName>
        <fullName evidence="4">DUF4157 domain-containing protein</fullName>
    </recommendedName>
</protein>
<organism evidence="2 3">
    <name type="scientific">Halomicrobium zhouii</name>
    <dbReference type="NCBI Taxonomy" id="767519"/>
    <lineage>
        <taxon>Archaea</taxon>
        <taxon>Methanobacteriati</taxon>
        <taxon>Methanobacteriota</taxon>
        <taxon>Stenosarchaea group</taxon>
        <taxon>Halobacteria</taxon>
        <taxon>Halobacteriales</taxon>
        <taxon>Haloarculaceae</taxon>
        <taxon>Halomicrobium</taxon>
    </lineage>
</organism>
<accession>A0A1I6L6A4</accession>
<evidence type="ECO:0000256" key="1">
    <source>
        <dbReference type="SAM" id="MobiDB-lite"/>
    </source>
</evidence>
<evidence type="ECO:0008006" key="4">
    <source>
        <dbReference type="Google" id="ProtNLM"/>
    </source>
</evidence>
<keyword evidence="3" id="KW-1185">Reference proteome</keyword>
<proteinExistence type="predicted"/>
<evidence type="ECO:0000313" key="3">
    <source>
        <dbReference type="Proteomes" id="UP000199062"/>
    </source>
</evidence>
<evidence type="ECO:0000313" key="2">
    <source>
        <dbReference type="EMBL" id="SFR98770.1"/>
    </source>
</evidence>
<dbReference type="AlphaFoldDB" id="A0A1I6L6A4"/>
<name>A0A1I6L6A4_9EURY</name>
<dbReference type="Proteomes" id="UP000199062">
    <property type="component" value="Unassembled WGS sequence"/>
</dbReference>
<sequence>MRPPRPTKRFLLLCCLAVLLALAGCQSGTDGGDGVTHVERPDPESDRLGWEDGYWHDDPVSINESDGYNESEIEAVAARTMARIEVIRGLEFEDDVSVELVSRAEHRERGTGGHSLSTRHEAYHAQVWEAALILGEDTSPSEARQSVSSEAVAGYYDPASDEIVVVGNESLDAATLAHELTHAVQDQQFDLSGDPAVRDRSRARTMVIEGDAEAVESRYVDRCGENWSCAGAAANMDAFDDVVDLSELLVCELLPGCENDGGLDVDQGYLLTFAQPYQLGPEFVEGVHDDGGWDAVNDLHENYPASTEQVIHPEKYPDEAPVNVTVEDRSTDEWSRFDHEPEAQTLGESILYVTFYDNDALNGTRNYSRAPSAGWAGDALVPYHNGTAGANETSDSEAYGYVWKLEWDTEQDAREFDDAYRSVLADRANASADQSVYVVPGSDPYGDAFHVSRDGTTVTIVNAPAREDLSEIHAPVDE</sequence>
<dbReference type="PROSITE" id="PS51257">
    <property type="entry name" value="PROKAR_LIPOPROTEIN"/>
    <property type="match status" value="1"/>
</dbReference>
<feature type="region of interest" description="Disordered" evidence="1">
    <location>
        <begin position="30"/>
        <end position="49"/>
    </location>
</feature>
<feature type="compositionally biased region" description="Basic and acidic residues" evidence="1">
    <location>
        <begin position="36"/>
        <end position="49"/>
    </location>
</feature>
<dbReference type="OrthoDB" id="85977at2157"/>
<reference evidence="2 3" key="1">
    <citation type="submission" date="2016-10" db="EMBL/GenBank/DDBJ databases">
        <authorList>
            <person name="de Groot N.N."/>
        </authorList>
    </citation>
    <scope>NUCLEOTIDE SEQUENCE [LARGE SCALE GENOMIC DNA]</scope>
    <source>
        <strain evidence="2 3">CGMCC 1.10457</strain>
    </source>
</reference>
<dbReference type="STRING" id="767519.SAMN05216559_2096"/>
<dbReference type="EMBL" id="FOZK01000002">
    <property type="protein sequence ID" value="SFR98770.1"/>
    <property type="molecule type" value="Genomic_DNA"/>
</dbReference>
<dbReference type="NCBIfam" id="NF038145">
    <property type="entry name" value="Hvo_1808_fam"/>
    <property type="match status" value="1"/>
</dbReference>